<sequence length="145" mass="16501">MMEQNFKNHTRLVPGFHFVLGILIVTGLLGAIIGIFHALDTTKLNLHNALLILILFVIVALLFWYSRSFAIKAQDRAIRAEENLRYFALTGKLLPSELRMGQIIALRFAPNEEFLSLVDRAVAEKLSGKEIKIAIKNWRGDYHRA</sequence>
<keyword evidence="3" id="KW-1185">Reference proteome</keyword>
<comment type="caution">
    <text evidence="2">The sequence shown here is derived from an EMBL/GenBank/DDBJ whole genome shotgun (WGS) entry which is preliminary data.</text>
</comment>
<protein>
    <submittedName>
        <fullName evidence="2">Uncharacterized protein</fullName>
    </submittedName>
</protein>
<keyword evidence="1" id="KW-0812">Transmembrane</keyword>
<evidence type="ECO:0000313" key="3">
    <source>
        <dbReference type="Proteomes" id="UP000762110"/>
    </source>
</evidence>
<keyword evidence="1" id="KW-1133">Transmembrane helix</keyword>
<feature type="transmembrane region" description="Helical" evidence="1">
    <location>
        <begin position="45"/>
        <end position="66"/>
    </location>
</feature>
<name>A0ABX2D9J5_9SPHI</name>
<dbReference type="InterPro" id="IPR045385">
    <property type="entry name" value="DUF6526"/>
</dbReference>
<feature type="transmembrane region" description="Helical" evidence="1">
    <location>
        <begin position="12"/>
        <end position="39"/>
    </location>
</feature>
<proteinExistence type="predicted"/>
<dbReference type="Proteomes" id="UP000762110">
    <property type="component" value="Unassembled WGS sequence"/>
</dbReference>
<reference evidence="2 3" key="1">
    <citation type="submission" date="2020-05" db="EMBL/GenBank/DDBJ databases">
        <title>Description of Pedobacter foliorum sp. nov.</title>
        <authorList>
            <person name="Qi S."/>
            <person name="Carlier A."/>
            <person name="Cnockaert M."/>
            <person name="Vandamme P."/>
        </authorList>
    </citation>
    <scope>NUCLEOTIDE SEQUENCE [LARGE SCALE GENOMIC DNA]</scope>
    <source>
        <strain evidence="2 3">LMG 31300</strain>
    </source>
</reference>
<gene>
    <name evidence="2" type="ORF">HQN85_03310</name>
</gene>
<keyword evidence="1" id="KW-0472">Membrane</keyword>
<evidence type="ECO:0000256" key="1">
    <source>
        <dbReference type="SAM" id="Phobius"/>
    </source>
</evidence>
<dbReference type="Pfam" id="PF20136">
    <property type="entry name" value="DUF6526"/>
    <property type="match status" value="1"/>
</dbReference>
<evidence type="ECO:0000313" key="2">
    <source>
        <dbReference type="EMBL" id="NQX30737.1"/>
    </source>
</evidence>
<dbReference type="EMBL" id="JABMKV010000001">
    <property type="protein sequence ID" value="NQX30737.1"/>
    <property type="molecule type" value="Genomic_DNA"/>
</dbReference>
<organism evidence="2 3">
    <name type="scientific">Pedobacter boryungensis</name>
    <dbReference type="NCBI Taxonomy" id="869962"/>
    <lineage>
        <taxon>Bacteria</taxon>
        <taxon>Pseudomonadati</taxon>
        <taxon>Bacteroidota</taxon>
        <taxon>Sphingobacteriia</taxon>
        <taxon>Sphingobacteriales</taxon>
        <taxon>Sphingobacteriaceae</taxon>
        <taxon>Pedobacter</taxon>
    </lineage>
</organism>
<accession>A0ABX2D9J5</accession>